<dbReference type="GO" id="GO:0070274">
    <property type="term" value="C:RES complex"/>
    <property type="evidence" value="ECO:0007669"/>
    <property type="project" value="TreeGrafter"/>
</dbReference>
<feature type="region of interest" description="Disordered" evidence="1">
    <location>
        <begin position="1"/>
        <end position="81"/>
    </location>
</feature>
<dbReference type="GO" id="GO:0005684">
    <property type="term" value="C:U2-type spliceosomal complex"/>
    <property type="evidence" value="ECO:0007669"/>
    <property type="project" value="TreeGrafter"/>
</dbReference>
<dbReference type="EMBL" id="JRKL02003287">
    <property type="protein sequence ID" value="KAF3955745.1"/>
    <property type="molecule type" value="Genomic_DNA"/>
</dbReference>
<evidence type="ECO:0000313" key="2">
    <source>
        <dbReference type="EMBL" id="KAF3955745.1"/>
    </source>
</evidence>
<name>A0A8J4QTE1_9ROSI</name>
<reference evidence="2" key="1">
    <citation type="submission" date="2020-03" db="EMBL/GenBank/DDBJ databases">
        <title>Castanea mollissima Vanexum genome sequencing.</title>
        <authorList>
            <person name="Staton M."/>
        </authorList>
    </citation>
    <scope>NUCLEOTIDE SEQUENCE</scope>
    <source>
        <tissue evidence="2">Leaf</tissue>
    </source>
</reference>
<proteinExistence type="predicted"/>
<dbReference type="GO" id="GO:0003723">
    <property type="term" value="F:RNA binding"/>
    <property type="evidence" value="ECO:0007669"/>
    <property type="project" value="TreeGrafter"/>
</dbReference>
<organism evidence="2 3">
    <name type="scientific">Castanea mollissima</name>
    <name type="common">Chinese chestnut</name>
    <dbReference type="NCBI Taxonomy" id="60419"/>
    <lineage>
        <taxon>Eukaryota</taxon>
        <taxon>Viridiplantae</taxon>
        <taxon>Streptophyta</taxon>
        <taxon>Embryophyta</taxon>
        <taxon>Tracheophyta</taxon>
        <taxon>Spermatophyta</taxon>
        <taxon>Magnoliopsida</taxon>
        <taxon>eudicotyledons</taxon>
        <taxon>Gunneridae</taxon>
        <taxon>Pentapetalae</taxon>
        <taxon>rosids</taxon>
        <taxon>fabids</taxon>
        <taxon>Fagales</taxon>
        <taxon>Fagaceae</taxon>
        <taxon>Castanea</taxon>
    </lineage>
</organism>
<comment type="caution">
    <text evidence="2">The sequence shown here is derived from an EMBL/GenBank/DDBJ whole genome shotgun (WGS) entry which is preliminary data.</text>
</comment>
<keyword evidence="3" id="KW-1185">Reference proteome</keyword>
<evidence type="ECO:0000313" key="3">
    <source>
        <dbReference type="Proteomes" id="UP000737018"/>
    </source>
</evidence>
<gene>
    <name evidence="2" type="ORF">CMV_019069</name>
</gene>
<dbReference type="PANTHER" id="PTHR31809:SF0">
    <property type="entry name" value="BUD13 HOMOLOG"/>
    <property type="match status" value="1"/>
</dbReference>
<dbReference type="AlphaFoldDB" id="A0A8J4QTE1"/>
<dbReference type="GO" id="GO:0000398">
    <property type="term" value="P:mRNA splicing, via spliceosome"/>
    <property type="evidence" value="ECO:0007669"/>
    <property type="project" value="TreeGrafter"/>
</dbReference>
<dbReference type="Proteomes" id="UP000737018">
    <property type="component" value="Unassembled WGS sequence"/>
</dbReference>
<feature type="compositionally biased region" description="Basic and acidic residues" evidence="1">
    <location>
        <begin position="14"/>
        <end position="27"/>
    </location>
</feature>
<dbReference type="InterPro" id="IPR051112">
    <property type="entry name" value="CWC26_splicing_factor"/>
</dbReference>
<feature type="compositionally biased region" description="Basic and acidic residues" evidence="1">
    <location>
        <begin position="71"/>
        <end position="81"/>
    </location>
</feature>
<dbReference type="PANTHER" id="PTHR31809">
    <property type="entry name" value="BUD13 HOMOLOG"/>
    <property type="match status" value="1"/>
</dbReference>
<evidence type="ECO:0000256" key="1">
    <source>
        <dbReference type="SAM" id="MobiDB-lite"/>
    </source>
</evidence>
<feature type="compositionally biased region" description="Polar residues" evidence="1">
    <location>
        <begin position="1"/>
        <end position="12"/>
    </location>
</feature>
<protein>
    <submittedName>
        <fullName evidence="2">Uncharacterized protein</fullName>
    </submittedName>
</protein>
<feature type="compositionally biased region" description="Acidic residues" evidence="1">
    <location>
        <begin position="60"/>
        <end position="70"/>
    </location>
</feature>
<sequence>MAAAASSGSNSLKEYLKRYGINDEEDKKKKKKKKKVQSKPDATGLLVADEDPVWQKTVNLEEENSGDSADEEKPQVDEDIEVKQMRRLEQLRARRAYNAIS</sequence>
<dbReference type="OrthoDB" id="6022at2759"/>
<feature type="compositionally biased region" description="Basic residues" evidence="1">
    <location>
        <begin position="28"/>
        <end position="37"/>
    </location>
</feature>
<accession>A0A8J4QTE1</accession>